<accession>A0ABD5ZK25</accession>
<dbReference type="AlphaFoldDB" id="A0ABD5ZK25"/>
<dbReference type="EMBL" id="JBHTAP010000001">
    <property type="protein sequence ID" value="MFC7233875.1"/>
    <property type="molecule type" value="Genomic_DNA"/>
</dbReference>
<sequence length="131" mass="13842">MSSSPDGGIPSAGPSLDTAFGLLADETRRLSLYVLREHGGMSLADLADVVTGWSAVRRGDGRATADDRRERLVSLHHTHVPKLRAAGVVTYDDETGVVAFASPSEAFDRLLDAALAIETEAGETAVPEPEQ</sequence>
<evidence type="ECO:0000313" key="2">
    <source>
        <dbReference type="EMBL" id="MFC7233875.1"/>
    </source>
</evidence>
<dbReference type="Gene3D" id="1.10.10.10">
    <property type="entry name" value="Winged helix-like DNA-binding domain superfamily/Winged helix DNA-binding domain"/>
    <property type="match status" value="1"/>
</dbReference>
<feature type="domain" description="DUF7344" evidence="1">
    <location>
        <begin position="20"/>
        <end position="98"/>
    </location>
</feature>
<reference evidence="2 3" key="1">
    <citation type="journal article" date="2019" name="Int. J. Syst. Evol. Microbiol.">
        <title>The Global Catalogue of Microorganisms (GCM) 10K type strain sequencing project: providing services to taxonomists for standard genome sequencing and annotation.</title>
        <authorList>
            <consortium name="The Broad Institute Genomics Platform"/>
            <consortium name="The Broad Institute Genome Sequencing Center for Infectious Disease"/>
            <person name="Wu L."/>
            <person name="Ma J."/>
        </authorList>
    </citation>
    <scope>NUCLEOTIDE SEQUENCE [LARGE SCALE GENOMIC DNA]</scope>
    <source>
        <strain evidence="2 3">DT85</strain>
    </source>
</reference>
<proteinExistence type="predicted"/>
<organism evidence="2 3">
    <name type="scientific">Halosegnis marinus</name>
    <dbReference type="NCBI Taxonomy" id="3034023"/>
    <lineage>
        <taxon>Archaea</taxon>
        <taxon>Methanobacteriati</taxon>
        <taxon>Methanobacteriota</taxon>
        <taxon>Stenosarchaea group</taxon>
        <taxon>Halobacteria</taxon>
        <taxon>Halobacteriales</taxon>
        <taxon>Natronomonadaceae</taxon>
        <taxon>Halosegnis</taxon>
    </lineage>
</organism>
<protein>
    <recommendedName>
        <fullName evidence="1">DUF7344 domain-containing protein</fullName>
    </recommendedName>
</protein>
<dbReference type="InterPro" id="IPR036388">
    <property type="entry name" value="WH-like_DNA-bd_sf"/>
</dbReference>
<keyword evidence="3" id="KW-1185">Reference proteome</keyword>
<gene>
    <name evidence="2" type="ORF">ACFQJ4_00960</name>
</gene>
<dbReference type="InterPro" id="IPR055768">
    <property type="entry name" value="DUF7344"/>
</dbReference>
<dbReference type="Pfam" id="PF24035">
    <property type="entry name" value="DUF7344"/>
    <property type="match status" value="1"/>
</dbReference>
<evidence type="ECO:0000259" key="1">
    <source>
        <dbReference type="Pfam" id="PF24035"/>
    </source>
</evidence>
<dbReference type="GeneID" id="79265537"/>
<evidence type="ECO:0000313" key="3">
    <source>
        <dbReference type="Proteomes" id="UP001596398"/>
    </source>
</evidence>
<dbReference type="Proteomes" id="UP001596398">
    <property type="component" value="Unassembled WGS sequence"/>
</dbReference>
<dbReference type="RefSeq" id="WP_276234869.1">
    <property type="nucleotide sequence ID" value="NZ_CP119802.1"/>
</dbReference>
<comment type="caution">
    <text evidence="2">The sequence shown here is derived from an EMBL/GenBank/DDBJ whole genome shotgun (WGS) entry which is preliminary data.</text>
</comment>
<name>A0ABD5ZK25_9EURY</name>